<reference evidence="18 20" key="2">
    <citation type="submission" date="2018-11" db="EMBL/GenBank/DDBJ databases">
        <authorList>
            <consortium name="Pathogen Informatics"/>
        </authorList>
    </citation>
    <scope>NUCLEOTIDE SEQUENCE [LARGE SCALE GENOMIC DNA]</scope>
</reference>
<organism evidence="19 21">
    <name type="scientific">Dracunculus medinensis</name>
    <name type="common">Guinea worm</name>
    <dbReference type="NCBI Taxonomy" id="318479"/>
    <lineage>
        <taxon>Eukaryota</taxon>
        <taxon>Metazoa</taxon>
        <taxon>Ecdysozoa</taxon>
        <taxon>Nematoda</taxon>
        <taxon>Chromadorea</taxon>
        <taxon>Rhabditida</taxon>
        <taxon>Spirurina</taxon>
        <taxon>Dracunculoidea</taxon>
        <taxon>Dracunculidae</taxon>
        <taxon>Dracunculus</taxon>
    </lineage>
</organism>
<dbReference type="GO" id="GO:0051131">
    <property type="term" value="P:chaperone-mediated protein complex assembly"/>
    <property type="evidence" value="ECO:0007669"/>
    <property type="project" value="UniProtKB-UniRule"/>
</dbReference>
<dbReference type="SMART" id="SM00464">
    <property type="entry name" value="LON"/>
    <property type="match status" value="1"/>
</dbReference>
<dbReference type="GO" id="GO:0004176">
    <property type="term" value="F:ATP-dependent peptidase activity"/>
    <property type="evidence" value="ECO:0007669"/>
    <property type="project" value="UniProtKB-UniRule"/>
</dbReference>
<dbReference type="PROSITE" id="PS51786">
    <property type="entry name" value="LON_PROTEOLYTIC"/>
    <property type="match status" value="1"/>
</dbReference>
<dbReference type="Proteomes" id="UP000038040">
    <property type="component" value="Unplaced"/>
</dbReference>
<evidence type="ECO:0000256" key="5">
    <source>
        <dbReference type="ARBA" id="ARBA00022825"/>
    </source>
</evidence>
<dbReference type="Pfam" id="PF00004">
    <property type="entry name" value="AAA"/>
    <property type="match status" value="1"/>
</dbReference>
<dbReference type="Gene3D" id="1.20.58.1480">
    <property type="match status" value="1"/>
</dbReference>
<evidence type="ECO:0000256" key="4">
    <source>
        <dbReference type="ARBA" id="ARBA00022801"/>
    </source>
</evidence>
<dbReference type="InterPro" id="IPR046336">
    <property type="entry name" value="Lon_prtase_N_sf"/>
</dbReference>
<dbReference type="GO" id="GO:0034599">
    <property type="term" value="P:cellular response to oxidative stress"/>
    <property type="evidence" value="ECO:0007669"/>
    <property type="project" value="UniProtKB-UniRule"/>
</dbReference>
<dbReference type="InterPro" id="IPR027417">
    <property type="entry name" value="P-loop_NTPase"/>
</dbReference>
<name>A0A0N4U770_DRAME</name>
<dbReference type="GO" id="GO:0016887">
    <property type="term" value="F:ATP hydrolysis activity"/>
    <property type="evidence" value="ECO:0007669"/>
    <property type="project" value="UniProtKB-UniRule"/>
</dbReference>
<dbReference type="Pfam" id="PF05362">
    <property type="entry name" value="Lon_C"/>
    <property type="match status" value="1"/>
</dbReference>
<evidence type="ECO:0000313" key="19">
    <source>
        <dbReference type="Proteomes" id="UP000038040"/>
    </source>
</evidence>
<sequence>MLEINNGSLKYWNTMLLFYLSMSTVTVPDEWPIVPVIAINRYPLFPGFIKRIIIEQDESLKEMLRRKIKMRQPYVGVFTKKDDENKAETVTSLADIFSVGTFAHILEIRDHGAFIEMILSAYRRIRILEPVEDTMDDVSASKVNGRRTGQQQRRLLLRKNVKDKVEKEEQTAEPAIPETPIILARTENVLPQHAERSLELKATMQAIVQTIRDIVQYNTLFGQQINLLLHPSQNVIDNPVYLCDLVATIVQSVDTSDLQEIMEEVNVKRRLELALVLIEKEKTFARLKHDINKDVEKKVQEQHRKFLLNEQLKAIKKELGIEKEDKVAIAEKMDERLKDLNVPEYVLKVIKEEQAKLSYLDPHSSEFSVSRNYLDWLTSMPWGKTSKETFDLDWAIKVLNEDHYGMKDVKDRILEFMAVSILKKKVGGKILCFHGPPGVGKTSIARSIARALNREYFRFSVGGMSDVAEIKGHRRTYVGAMPGKMIQCLKKVQTENPLVLIDEVDKVAVGGYHGDPSSALLELLDPEQNSNFNDHFLDVPVDLSKVLFICTANVTDTIPGPLKDRMELIEVSGYVAEEKVHIANDYLIPQCRTDCALTEADLQISSDALHLLIKQYCRESGVRNLQKHIEKIFRKAAFIIAGRNHRNELIVVGKDNLEKFVGRPKFTSDRLYDITPVGVIMGLAWTAMGGSALYIEASLRRRLSSGFDNEKGNIDGTLEATGHLGDVMKESMRTAYTVARNILLQRCPDNDFLEKAHVHVHVPEGATPKDGPSAGCTIVSALLSLAFNKPARSNIAMTGEITLTGRILPVGGIKEKIIAATRAGVSCVILPEENRKDYDDLPEFIRSGVEVHFVNHYDQIFDLVFPTS</sequence>
<dbReference type="CDD" id="cd19500">
    <property type="entry name" value="RecA-like_Lon"/>
    <property type="match status" value="1"/>
</dbReference>
<dbReference type="FunFam" id="3.40.50.300:FF:000021">
    <property type="entry name" value="Lon protease homolog"/>
    <property type="match status" value="1"/>
</dbReference>
<comment type="function">
    <text evidence="10">ATP-dependent serine protease that mediates the selective degradation of misfolded, unassembled or oxidatively damaged polypeptides as well as certain short-lived regulatory proteins in the mitochondrial matrix. May also have a chaperone function in the assembly of inner membrane protein complexes. Participates in the regulation of mitochondrial gene expression and in the maintenance of the integrity of the mitochondrial genome. Binds to mitochondrial DNA in a site-specific manner.</text>
</comment>
<dbReference type="PROSITE" id="PS51787">
    <property type="entry name" value="LON_N"/>
    <property type="match status" value="1"/>
</dbReference>
<dbReference type="EMBL" id="UYYG01000001">
    <property type="protein sequence ID" value="VDN50074.1"/>
    <property type="molecule type" value="Genomic_DNA"/>
</dbReference>
<keyword evidence="5 10" id="KW-0720">Serine protease</keyword>
<dbReference type="Pfam" id="PF02190">
    <property type="entry name" value="LON_substr_bdg"/>
    <property type="match status" value="1"/>
</dbReference>
<dbReference type="FunFam" id="1.20.58.1480:FF:000002">
    <property type="entry name" value="Lon protease homolog, mitochondrial"/>
    <property type="match status" value="1"/>
</dbReference>
<evidence type="ECO:0000256" key="11">
    <source>
        <dbReference type="PIRNR" id="PIRNR001174"/>
    </source>
</evidence>
<evidence type="ECO:0000256" key="6">
    <source>
        <dbReference type="ARBA" id="ARBA00022840"/>
    </source>
</evidence>
<dbReference type="Gene3D" id="3.40.50.300">
    <property type="entry name" value="P-loop containing nucleotide triphosphate hydrolases"/>
    <property type="match status" value="1"/>
</dbReference>
<feature type="active site" evidence="10 12">
    <location>
        <position position="816"/>
    </location>
</feature>
<protein>
    <recommendedName>
        <fullName evidence="10">Lon protease homolog, mitochondrial</fullName>
        <ecNumber evidence="10">3.4.21.53</ecNumber>
    </recommendedName>
</protein>
<dbReference type="EC" id="3.4.21.53" evidence="10"/>
<dbReference type="SUPFAM" id="SSF88697">
    <property type="entry name" value="PUA domain-like"/>
    <property type="match status" value="1"/>
</dbReference>
<evidence type="ECO:0000313" key="20">
    <source>
        <dbReference type="Proteomes" id="UP000274756"/>
    </source>
</evidence>
<dbReference type="InterPro" id="IPR004815">
    <property type="entry name" value="Lon_bac/euk-typ"/>
</dbReference>
<dbReference type="Gene3D" id="1.20.5.5270">
    <property type="match status" value="1"/>
</dbReference>
<dbReference type="Gene3D" id="1.10.8.60">
    <property type="match status" value="1"/>
</dbReference>
<dbReference type="NCBIfam" id="TIGR00763">
    <property type="entry name" value="lon"/>
    <property type="match status" value="1"/>
</dbReference>
<reference evidence="21" key="1">
    <citation type="submission" date="2017-02" db="UniProtKB">
        <authorList>
            <consortium name="WormBaseParasite"/>
        </authorList>
    </citation>
    <scope>IDENTIFICATION</scope>
</reference>
<dbReference type="Pfam" id="PF22667">
    <property type="entry name" value="Lon_lid"/>
    <property type="match status" value="1"/>
</dbReference>
<evidence type="ECO:0000313" key="21">
    <source>
        <dbReference type="WBParaSite" id="DME_0000281801-mRNA-1"/>
    </source>
</evidence>
<dbReference type="InterPro" id="IPR003593">
    <property type="entry name" value="AAA+_ATPase"/>
</dbReference>
<keyword evidence="4 10" id="KW-0378">Hydrolase</keyword>
<dbReference type="GO" id="GO:0070407">
    <property type="term" value="P:oxidation-dependent protein catabolic process"/>
    <property type="evidence" value="ECO:0007669"/>
    <property type="project" value="UniProtKB-UniRule"/>
</dbReference>
<evidence type="ECO:0000256" key="14">
    <source>
        <dbReference type="PROSITE-ProRule" id="PRU01122"/>
    </source>
</evidence>
<evidence type="ECO:0000313" key="18">
    <source>
        <dbReference type="EMBL" id="VDN50074.1"/>
    </source>
</evidence>
<comment type="subcellular location">
    <subcellularLocation>
        <location evidence="1 10">Mitochondrion matrix</location>
    </subcellularLocation>
</comment>
<dbReference type="InterPro" id="IPR027065">
    <property type="entry name" value="Lon_Prtase"/>
</dbReference>
<feature type="domain" description="Lon proteolytic" evidence="16">
    <location>
        <begin position="674"/>
        <end position="867"/>
    </location>
</feature>
<dbReference type="InterPro" id="IPR015947">
    <property type="entry name" value="PUA-like_sf"/>
</dbReference>
<dbReference type="GO" id="GO:0007005">
    <property type="term" value="P:mitochondrion organization"/>
    <property type="evidence" value="ECO:0007669"/>
    <property type="project" value="TreeGrafter"/>
</dbReference>
<evidence type="ECO:0000256" key="15">
    <source>
        <dbReference type="RuleBase" id="RU000591"/>
    </source>
</evidence>
<dbReference type="GO" id="GO:0043565">
    <property type="term" value="F:sequence-specific DNA binding"/>
    <property type="evidence" value="ECO:0007669"/>
    <property type="project" value="UniProtKB-UniRule"/>
</dbReference>
<keyword evidence="20" id="KW-1185">Reference proteome</keyword>
<keyword evidence="7 10" id="KW-0238">DNA-binding</keyword>
<dbReference type="GO" id="GO:0005524">
    <property type="term" value="F:ATP binding"/>
    <property type="evidence" value="ECO:0007669"/>
    <property type="project" value="UniProtKB-UniRule"/>
</dbReference>
<evidence type="ECO:0000256" key="9">
    <source>
        <dbReference type="ARBA" id="ARBA00050665"/>
    </source>
</evidence>
<dbReference type="OrthoDB" id="2411602at2759"/>
<evidence type="ECO:0000256" key="2">
    <source>
        <dbReference type="ARBA" id="ARBA00022670"/>
    </source>
</evidence>
<evidence type="ECO:0000256" key="13">
    <source>
        <dbReference type="PIRSR" id="PIRSR001174-2"/>
    </source>
</evidence>
<dbReference type="InterPro" id="IPR008268">
    <property type="entry name" value="Peptidase_S16_AS"/>
</dbReference>
<dbReference type="FunFam" id="1.20.5.5270:FF:000001">
    <property type="entry name" value="Lon protease homolog, mitochondrial"/>
    <property type="match status" value="1"/>
</dbReference>
<dbReference type="SUPFAM" id="SSF52540">
    <property type="entry name" value="P-loop containing nucleoside triphosphate hydrolases"/>
    <property type="match status" value="1"/>
</dbReference>
<evidence type="ECO:0000256" key="12">
    <source>
        <dbReference type="PIRSR" id="PIRSR001174-1"/>
    </source>
</evidence>
<dbReference type="InterPro" id="IPR003111">
    <property type="entry name" value="Lon_prtase_N"/>
</dbReference>
<dbReference type="GO" id="GO:0004252">
    <property type="term" value="F:serine-type endopeptidase activity"/>
    <property type="evidence" value="ECO:0007669"/>
    <property type="project" value="UniProtKB-UniRule"/>
</dbReference>
<dbReference type="InterPro" id="IPR027503">
    <property type="entry name" value="Lonm_euk"/>
</dbReference>
<dbReference type="SUPFAM" id="SSF54211">
    <property type="entry name" value="Ribosomal protein S5 domain 2-like"/>
    <property type="match status" value="1"/>
</dbReference>
<feature type="active site" evidence="10 12">
    <location>
        <position position="773"/>
    </location>
</feature>
<dbReference type="InterPro" id="IPR020568">
    <property type="entry name" value="Ribosomal_Su5_D2-typ_SF"/>
</dbReference>
<feature type="binding site" evidence="10 13">
    <location>
        <begin position="435"/>
        <end position="442"/>
    </location>
    <ligand>
        <name>ATP</name>
        <dbReference type="ChEBI" id="CHEBI:30616"/>
    </ligand>
</feature>
<dbReference type="WBParaSite" id="DME_0000281801-mRNA-1">
    <property type="protein sequence ID" value="DME_0000281801-mRNA-1"/>
    <property type="gene ID" value="DME_0000281801"/>
</dbReference>
<evidence type="ECO:0000259" key="16">
    <source>
        <dbReference type="PROSITE" id="PS51786"/>
    </source>
</evidence>
<dbReference type="HAMAP" id="MF_03120">
    <property type="entry name" value="lonm_euk"/>
    <property type="match status" value="1"/>
</dbReference>
<dbReference type="Gene3D" id="2.30.130.40">
    <property type="entry name" value="LON domain-like"/>
    <property type="match status" value="1"/>
</dbReference>
<keyword evidence="3 10" id="KW-0547">Nucleotide-binding</keyword>
<dbReference type="InterPro" id="IPR054594">
    <property type="entry name" value="Lon_lid"/>
</dbReference>
<gene>
    <name evidence="18" type="ORF">DME_LOCUS47</name>
</gene>
<dbReference type="PANTHER" id="PTHR43718:SF2">
    <property type="entry name" value="LON PROTEASE HOMOLOG, MITOCHONDRIAL"/>
    <property type="match status" value="1"/>
</dbReference>
<dbReference type="InterPro" id="IPR003959">
    <property type="entry name" value="ATPase_AAA_core"/>
</dbReference>
<dbReference type="PIRSF" id="PIRSF001174">
    <property type="entry name" value="Lon_proteas"/>
    <property type="match status" value="1"/>
</dbReference>
<evidence type="ECO:0000256" key="1">
    <source>
        <dbReference type="ARBA" id="ARBA00004305"/>
    </source>
</evidence>
<feature type="domain" description="Lon N-terminal" evidence="17">
    <location>
        <begin position="34"/>
        <end position="282"/>
    </location>
</feature>
<evidence type="ECO:0000256" key="3">
    <source>
        <dbReference type="ARBA" id="ARBA00022741"/>
    </source>
</evidence>
<dbReference type="InterPro" id="IPR014721">
    <property type="entry name" value="Ribsml_uS5_D2-typ_fold_subgr"/>
</dbReference>
<proteinExistence type="inferred from homology"/>
<evidence type="ECO:0000259" key="17">
    <source>
        <dbReference type="PROSITE" id="PS51787"/>
    </source>
</evidence>
<comment type="subunit">
    <text evidence="10">Homohexamer or homoheptamer. Organized in a ring with a central cavity.</text>
</comment>
<dbReference type="Gene3D" id="3.30.230.10">
    <property type="match status" value="1"/>
</dbReference>
<keyword evidence="6 10" id="KW-0067">ATP-binding</keyword>
<dbReference type="InterPro" id="IPR008269">
    <property type="entry name" value="Lon_proteolytic"/>
</dbReference>
<dbReference type="PROSITE" id="PS01046">
    <property type="entry name" value="LON_SER"/>
    <property type="match status" value="1"/>
</dbReference>
<dbReference type="Proteomes" id="UP000274756">
    <property type="component" value="Unassembled WGS sequence"/>
</dbReference>
<dbReference type="FunFam" id="3.30.230.10:FF:000015">
    <property type="entry name" value="Lon protease homolog, mitochondrial"/>
    <property type="match status" value="1"/>
</dbReference>
<dbReference type="GO" id="GO:0006515">
    <property type="term" value="P:protein quality control for misfolded or incompletely synthesized proteins"/>
    <property type="evidence" value="ECO:0007669"/>
    <property type="project" value="UniProtKB-UniRule"/>
</dbReference>
<comment type="catalytic activity">
    <reaction evidence="9 10">
        <text>Hydrolysis of proteins in presence of ATP.</text>
        <dbReference type="EC" id="3.4.21.53"/>
    </reaction>
</comment>
<dbReference type="STRING" id="318479.A0A0N4U770"/>
<dbReference type="SMART" id="SM00382">
    <property type="entry name" value="AAA"/>
    <property type="match status" value="1"/>
</dbReference>
<accession>A0A0N4U770</accession>
<evidence type="ECO:0000256" key="8">
    <source>
        <dbReference type="ARBA" id="ARBA00023128"/>
    </source>
</evidence>
<dbReference type="PRINTS" id="PR00830">
    <property type="entry name" value="ENDOLAPTASE"/>
</dbReference>
<dbReference type="GO" id="GO:0005759">
    <property type="term" value="C:mitochondrial matrix"/>
    <property type="evidence" value="ECO:0007669"/>
    <property type="project" value="UniProtKB-SubCell"/>
</dbReference>
<dbReference type="AlphaFoldDB" id="A0A0N4U770"/>
<dbReference type="PANTHER" id="PTHR43718">
    <property type="entry name" value="LON PROTEASE"/>
    <property type="match status" value="1"/>
</dbReference>
<keyword evidence="8 10" id="KW-0496">Mitochondrion</keyword>
<dbReference type="GO" id="GO:0003697">
    <property type="term" value="F:single-stranded DNA binding"/>
    <property type="evidence" value="ECO:0007669"/>
    <property type="project" value="TreeGrafter"/>
</dbReference>
<comment type="similarity">
    <text evidence="10 11 14 15">Belongs to the peptidase S16 family.</text>
</comment>
<evidence type="ECO:0000256" key="7">
    <source>
        <dbReference type="ARBA" id="ARBA00023125"/>
    </source>
</evidence>
<keyword evidence="2 10" id="KW-0645">Protease</keyword>
<evidence type="ECO:0000256" key="10">
    <source>
        <dbReference type="HAMAP-Rule" id="MF_03120"/>
    </source>
</evidence>